<dbReference type="AlphaFoldDB" id="A0A3P6QR03"/>
<evidence type="ECO:0000313" key="2">
    <source>
        <dbReference type="Proteomes" id="UP000271889"/>
    </source>
</evidence>
<dbReference type="Proteomes" id="UP000271889">
    <property type="component" value="Unassembled WGS sequence"/>
</dbReference>
<name>A0A3P6QR03_CYLGO</name>
<keyword evidence="2" id="KW-1185">Reference proteome</keyword>
<evidence type="ECO:0000313" key="1">
    <source>
        <dbReference type="EMBL" id="VDK52812.1"/>
    </source>
</evidence>
<proteinExistence type="predicted"/>
<dbReference type="EMBL" id="UYRV01005607">
    <property type="protein sequence ID" value="VDK52812.1"/>
    <property type="molecule type" value="Genomic_DNA"/>
</dbReference>
<protein>
    <submittedName>
        <fullName evidence="1">Uncharacterized protein</fullName>
    </submittedName>
</protein>
<reference evidence="1 2" key="1">
    <citation type="submission" date="2018-11" db="EMBL/GenBank/DDBJ databases">
        <authorList>
            <consortium name="Pathogen Informatics"/>
        </authorList>
    </citation>
    <scope>NUCLEOTIDE SEQUENCE [LARGE SCALE GENOMIC DNA]</scope>
</reference>
<organism evidence="1 2">
    <name type="scientific">Cylicostephanus goldi</name>
    <name type="common">Nematode worm</name>
    <dbReference type="NCBI Taxonomy" id="71465"/>
    <lineage>
        <taxon>Eukaryota</taxon>
        <taxon>Metazoa</taxon>
        <taxon>Ecdysozoa</taxon>
        <taxon>Nematoda</taxon>
        <taxon>Chromadorea</taxon>
        <taxon>Rhabditida</taxon>
        <taxon>Rhabditina</taxon>
        <taxon>Rhabditomorpha</taxon>
        <taxon>Strongyloidea</taxon>
        <taxon>Strongylidae</taxon>
        <taxon>Cylicostephanus</taxon>
    </lineage>
</organism>
<accession>A0A3P6QR03</accession>
<gene>
    <name evidence="1" type="ORF">CGOC_LOCUS2490</name>
</gene>
<sequence>MEEDDGSVGGRSIGQAVTRREASGQNLILRFPLMLANILKELRFFDSVVMKNKAFFKLLHILKPRCAGYCCVVRKSQC</sequence>